<accession>M3XSR5</accession>
<feature type="region of interest" description="Disordered" evidence="1">
    <location>
        <begin position="28"/>
        <end position="59"/>
    </location>
</feature>
<organism evidence="2">
    <name type="scientific">Mustela putorius furo</name>
    <name type="common">European domestic ferret</name>
    <name type="synonym">Mustela furo</name>
    <dbReference type="NCBI Taxonomy" id="9669"/>
    <lineage>
        <taxon>Eukaryota</taxon>
        <taxon>Metazoa</taxon>
        <taxon>Chordata</taxon>
        <taxon>Craniata</taxon>
        <taxon>Vertebrata</taxon>
        <taxon>Euteleostomi</taxon>
        <taxon>Mammalia</taxon>
        <taxon>Eutheria</taxon>
        <taxon>Laurasiatheria</taxon>
        <taxon>Carnivora</taxon>
        <taxon>Caniformia</taxon>
        <taxon>Musteloidea</taxon>
        <taxon>Mustelidae</taxon>
        <taxon>Mustelinae</taxon>
        <taxon>Mustela</taxon>
    </lineage>
</organism>
<reference evidence="2" key="1">
    <citation type="submission" date="2024-06" db="UniProtKB">
        <authorList>
            <consortium name="Ensembl"/>
        </authorList>
    </citation>
    <scope>IDENTIFICATION</scope>
</reference>
<dbReference type="AlphaFoldDB" id="M3XSR5"/>
<protein>
    <submittedName>
        <fullName evidence="2">Uncharacterized protein</fullName>
    </submittedName>
</protein>
<dbReference type="HOGENOM" id="CLU_1264160_0_0_1"/>
<dbReference type="EMBL" id="AEYP01081021">
    <property type="status" value="NOT_ANNOTATED_CDS"/>
    <property type="molecule type" value="Genomic_DNA"/>
</dbReference>
<name>M3XSR5_MUSPF</name>
<sequence length="219" mass="24144">AKPECASPNEPWNIAPYKSEVQSYHWLPFSSPPPQSRKPSVSPVKQRFSASLPSLRNTTSGRNLPLINISLPVGKGQARLSAHAPNQRPGPPLPCPSAPAAVSRYFLLPRELLEHSGGNSNLGAQLRANPILRGLCRLDVPSRPCTPERTRLVPARSAAMGAEKEPLPVKEAFQRTQQPHQNKITSAELRLPHDFICLTDHKVGREAEREREREKVASC</sequence>
<evidence type="ECO:0000256" key="1">
    <source>
        <dbReference type="SAM" id="MobiDB-lite"/>
    </source>
</evidence>
<feature type="compositionally biased region" description="Polar residues" evidence="1">
    <location>
        <begin position="48"/>
        <end position="59"/>
    </location>
</feature>
<proteinExistence type="predicted"/>
<evidence type="ECO:0000313" key="2">
    <source>
        <dbReference type="Ensembl" id="ENSMPUP00000002115.1"/>
    </source>
</evidence>
<dbReference type="Ensembl" id="ENSMPUT00000002159.1">
    <property type="protein sequence ID" value="ENSMPUP00000002115.1"/>
    <property type="gene ID" value="ENSMPUG00000002137.1"/>
</dbReference>
<dbReference type="InParanoid" id="M3XSR5"/>